<feature type="region of interest" description="Disordered" evidence="1">
    <location>
        <begin position="1202"/>
        <end position="1229"/>
    </location>
</feature>
<comment type="caution">
    <text evidence="2">The sequence shown here is derived from an EMBL/GenBank/DDBJ whole genome shotgun (WGS) entry which is preliminary data.</text>
</comment>
<feature type="compositionally biased region" description="Low complexity" evidence="1">
    <location>
        <begin position="14"/>
        <end position="27"/>
    </location>
</feature>
<feature type="region of interest" description="Disordered" evidence="1">
    <location>
        <begin position="1"/>
        <end position="27"/>
    </location>
</feature>
<feature type="compositionally biased region" description="Low complexity" evidence="1">
    <location>
        <begin position="258"/>
        <end position="268"/>
    </location>
</feature>
<keyword evidence="3" id="KW-1185">Reference proteome</keyword>
<feature type="compositionally biased region" description="Polar residues" evidence="1">
    <location>
        <begin position="86"/>
        <end position="95"/>
    </location>
</feature>
<feature type="compositionally biased region" description="Low complexity" evidence="1">
    <location>
        <begin position="358"/>
        <end position="374"/>
    </location>
</feature>
<reference evidence="2 3" key="1">
    <citation type="journal article" date="2011" name="J. Bacteriol.">
        <title>Genome sequence of Chthoniobacter flavus Ellin428, an aerobic heterotrophic soil bacterium.</title>
        <authorList>
            <person name="Kant R."/>
            <person name="van Passel M.W."/>
            <person name="Palva A."/>
            <person name="Lucas S."/>
            <person name="Lapidus A."/>
            <person name="Glavina Del Rio T."/>
            <person name="Dalin E."/>
            <person name="Tice H."/>
            <person name="Bruce D."/>
            <person name="Goodwin L."/>
            <person name="Pitluck S."/>
            <person name="Larimer F.W."/>
            <person name="Land M.L."/>
            <person name="Hauser L."/>
            <person name="Sangwan P."/>
            <person name="de Vos W.M."/>
            <person name="Janssen P.H."/>
            <person name="Smidt H."/>
        </authorList>
    </citation>
    <scope>NUCLEOTIDE SEQUENCE [LARGE SCALE GENOMIC DNA]</scope>
    <source>
        <strain evidence="2 3">Ellin428</strain>
    </source>
</reference>
<feature type="compositionally biased region" description="Acidic residues" evidence="1">
    <location>
        <begin position="1"/>
        <end position="12"/>
    </location>
</feature>
<evidence type="ECO:0000256" key="1">
    <source>
        <dbReference type="SAM" id="MobiDB-lite"/>
    </source>
</evidence>
<feature type="compositionally biased region" description="Polar residues" evidence="1">
    <location>
        <begin position="1127"/>
        <end position="1142"/>
    </location>
</feature>
<feature type="compositionally biased region" description="Polar residues" evidence="1">
    <location>
        <begin position="1007"/>
        <end position="1019"/>
    </location>
</feature>
<feature type="compositionally biased region" description="Polar residues" evidence="1">
    <location>
        <begin position="246"/>
        <end position="256"/>
    </location>
</feature>
<feature type="region of interest" description="Disordered" evidence="1">
    <location>
        <begin position="759"/>
        <end position="896"/>
    </location>
</feature>
<feature type="compositionally biased region" description="Basic and acidic residues" evidence="1">
    <location>
        <begin position="1066"/>
        <end position="1080"/>
    </location>
</feature>
<feature type="region of interest" description="Disordered" evidence="1">
    <location>
        <begin position="1035"/>
        <end position="1098"/>
    </location>
</feature>
<feature type="region of interest" description="Disordered" evidence="1">
    <location>
        <begin position="236"/>
        <end position="324"/>
    </location>
</feature>
<proteinExistence type="predicted"/>
<feature type="compositionally biased region" description="Low complexity" evidence="1">
    <location>
        <begin position="107"/>
        <end position="126"/>
    </location>
</feature>
<dbReference type="Proteomes" id="UP000005824">
    <property type="component" value="Unassembled WGS sequence"/>
</dbReference>
<feature type="compositionally biased region" description="Pro residues" evidence="1">
    <location>
        <begin position="792"/>
        <end position="817"/>
    </location>
</feature>
<accession>B4D9Z4</accession>
<feature type="compositionally biased region" description="Basic and acidic residues" evidence="1">
    <location>
        <begin position="996"/>
        <end position="1005"/>
    </location>
</feature>
<dbReference type="RefSeq" id="WP_006983032.1">
    <property type="nucleotide sequence ID" value="NZ_ABVL01000028.1"/>
</dbReference>
<sequence length="1603" mass="165615">MGDSFFDSDPEAMDAAPTSTSTSSATTLDDATIKASDLAQRGLTYYTPRPWADQSIPDAPDASAPDPWDAWKIPNAPLNAAPSYETLPNITSPSSADPGAALTLLTAPSSSGPDASPAPADPVSRAQQDYQAARQVAGQSMLDTRQKLGYLGFSVPDDALADPAALHSAIQARINAALADSSANQSSPFGPTRLTPQSQLLRDNLADLSNRAASIVSDHADTLDDLRRSYSALSTSRLAAAGPPTAASSDQGSTSRLAAAGPPATATPDQGSASQGPPPPATAQSQPDAVSSASLPTPAWPQPAASPAPAIPGLDHSSSAGLDNLRAGQGIADAIANDSLTKNPPTNNSQTNGPVTNTAVTPSNAPTPSAASAAPSPPPAPFQPTDAPYRLETNGSISFDPKRLTDGVRAAFQAGQIDQDKFNALLPKAQAAEKAMQEQQQLVETNPVARRLMALGHGATTGAAFLAGAPVGAEAGAAIGAFFGPADVVTVPLGAAIGGAITGGIASWGANKILHKLGEYSDTVKAFNDAAEAHPYYDAAGNLISFGAGLPKAVTGVAATGLSALAGEGESLAARGLRGAANAYEKGSPGVVQSFENFGKDWANRAGASFGTKAAGLGARVAQGAAANVAIDTTIKEGARALGLSDEGQTLSGAVQAALIGGIMAGHGITVNDIPHEVASEVTTRGYLRDQYGLGSRDALSDAEIAARFPGVDAVTAQALRRPLNPGEREIYNSVATQMKAALDRGETLGTDPQITARQALTGGKPYGNTSVEITPTSGPRGGSSAGAPMPETAPLPQTPGLSSPPAPSAPRSPSPAGPRDVAPTTGPASTSGSSLSDTPASSSRQDTPSSPDPDATPSAAPAGGTSPAPDAATALRQRIADAQAQQEQAKRDGNSLAVAMHGLDLAQARRQLAALPASRLSNAGAPPAAPLIPQPAGSDTRPAAETTSPTGGAVSPAPSSRDPAAPGAATAKASPPAPAIPVTSVTSERPWGVTEADRGTRVESRNGITGTLGDANSQKAAIRDANGNDHLFDAADVRPAAPNVPRGTAAKPNTAAQPGPWGEVTDAHRGLPIETRDGRTGTLAAGPLPNTPNPNVAIRDAQGTLREVPLADTRLAGSAGGDAPSPESSATVPNTSANPNTAPAKPGPWGEVTDAHRGLAIETQDGRTGTLEAGPLPNTPNPNVAIRDVQGKLQTVPQAETRLAGSVGGSRLSEPTGKASSSANPAMPHVEMSGNRAAVVEPDGHISATFETPAAARQALRDRLSSGTFEERAYLLGPRDPDEGWGEVGANDIGRDIETRDGRKGTVVGYGANRFWFKSGEGNPQLEDFENVRFYQPEDAWFADHVAKEVDLAHSEYDPLFQQVGVTPNRDANAGVNAMVNSNWNPNDPNSSPVKVNLSKKDVSDHVLAKSRDNEEVAQIVARATPAEEYTHAIDILDDSQEFLRSPERARGVKWNSYRKLQQHLTVADIIDAVDRLQANPEKQQEAIQTLETLFRSYKMAHDPNHPDYQKMSWPEIIKDPEKRRVLVGEAVRQLAQYAESEDTSELGYLKPLDENRYNVQKAFYEKALRQLNEGMFGNRLRNKVNKVVAEIKNLKTLRDGQ</sequence>
<feature type="compositionally biased region" description="Polar residues" evidence="1">
    <location>
        <begin position="282"/>
        <end position="295"/>
    </location>
</feature>
<feature type="compositionally biased region" description="Low complexity" evidence="1">
    <location>
        <begin position="954"/>
        <end position="975"/>
    </location>
</feature>
<dbReference type="EMBL" id="ABVL01000028">
    <property type="protein sequence ID" value="EDY16748.1"/>
    <property type="molecule type" value="Genomic_DNA"/>
</dbReference>
<evidence type="ECO:0000313" key="2">
    <source>
        <dbReference type="EMBL" id="EDY16748.1"/>
    </source>
</evidence>
<feature type="region of interest" description="Disordered" evidence="1">
    <location>
        <begin position="1116"/>
        <end position="1150"/>
    </location>
</feature>
<feature type="compositionally biased region" description="Pro residues" evidence="1">
    <location>
        <begin position="298"/>
        <end position="310"/>
    </location>
</feature>
<dbReference type="InParanoid" id="B4D9Z4"/>
<feature type="compositionally biased region" description="Low complexity" evidence="1">
    <location>
        <begin position="57"/>
        <end position="71"/>
    </location>
</feature>
<feature type="compositionally biased region" description="Low complexity" evidence="1">
    <location>
        <begin position="818"/>
        <end position="875"/>
    </location>
</feature>
<gene>
    <name evidence="2" type="ORF">CfE428DRAFT_5711</name>
</gene>
<feature type="compositionally biased region" description="Polar residues" evidence="1">
    <location>
        <begin position="338"/>
        <end position="357"/>
    </location>
</feature>
<name>B4D9Z4_9BACT</name>
<protein>
    <submittedName>
        <fullName evidence="2">Uncharacterized protein</fullName>
    </submittedName>
</protein>
<feature type="region of interest" description="Disordered" evidence="1">
    <location>
        <begin position="47"/>
        <end position="138"/>
    </location>
</feature>
<organism evidence="2 3">
    <name type="scientific">Chthoniobacter flavus Ellin428</name>
    <dbReference type="NCBI Taxonomy" id="497964"/>
    <lineage>
        <taxon>Bacteria</taxon>
        <taxon>Pseudomonadati</taxon>
        <taxon>Verrucomicrobiota</taxon>
        <taxon>Spartobacteria</taxon>
        <taxon>Chthoniobacterales</taxon>
        <taxon>Chthoniobacteraceae</taxon>
        <taxon>Chthoniobacter</taxon>
    </lineage>
</organism>
<feature type="region of interest" description="Disordered" evidence="1">
    <location>
        <begin position="337"/>
        <end position="402"/>
    </location>
</feature>
<feature type="region of interest" description="Disordered" evidence="1">
    <location>
        <begin position="919"/>
        <end position="1019"/>
    </location>
</feature>
<evidence type="ECO:0000313" key="3">
    <source>
        <dbReference type="Proteomes" id="UP000005824"/>
    </source>
</evidence>
<feature type="region of interest" description="Disordered" evidence="1">
    <location>
        <begin position="1167"/>
        <end position="1186"/>
    </location>
</feature>